<keyword evidence="2" id="KW-0472">Membrane</keyword>
<dbReference type="RefSeq" id="WP_149648488.1">
    <property type="nucleotide sequence ID" value="NZ_VEWN01000001.1"/>
</dbReference>
<dbReference type="Pfam" id="PF20072">
    <property type="entry name" value="DUF6468"/>
    <property type="match status" value="1"/>
</dbReference>
<comment type="caution">
    <text evidence="4">The sequence shown here is derived from an EMBL/GenBank/DDBJ whole genome shotgun (WGS) entry which is preliminary data.</text>
</comment>
<dbReference type="InterPro" id="IPR045531">
    <property type="entry name" value="DUF6468"/>
</dbReference>
<feature type="region of interest" description="Disordered" evidence="1">
    <location>
        <begin position="101"/>
        <end position="157"/>
    </location>
</feature>
<sequence>MSPTLTLVLDLVMVGLLAATIAYAIILNRQIIKLRESRGEMAELVRGLNEAMSRAETGVRGLKKTAHETGDDLQRTVAKAQTLRDELEFMIEAADAMANRLGNVGGERPKPGPAARPAARPGLATRPPVASRPPVAPRPIVEDDHGHDDLDPDDLDLHGHDLHGHDLHGHDLHGHDLHDGHSDHDDHDDLPPLRSAAFRNEPLRADPSVRRPAPAPDPILREGESLSRAERELLQAIENAGKGVG</sequence>
<feature type="compositionally biased region" description="Basic and acidic residues" evidence="1">
    <location>
        <begin position="173"/>
        <end position="191"/>
    </location>
</feature>
<evidence type="ECO:0000256" key="2">
    <source>
        <dbReference type="SAM" id="Phobius"/>
    </source>
</evidence>
<accession>A0A5B0L0M3</accession>
<proteinExistence type="predicted"/>
<feature type="compositionally biased region" description="Low complexity" evidence="1">
    <location>
        <begin position="113"/>
        <end position="129"/>
    </location>
</feature>
<reference evidence="4 5" key="1">
    <citation type="submission" date="2019-07" db="EMBL/GenBank/DDBJ databases">
        <title>Genome sequencing of the stress-tolerant strain Azospirillum brasilense Az19.</title>
        <authorList>
            <person name="Maroniche G.A."/>
            <person name="Garcia J.E."/>
            <person name="Pagnussat L."/>
            <person name="Amenta M."/>
            <person name="Creus C.M."/>
        </authorList>
    </citation>
    <scope>NUCLEOTIDE SEQUENCE [LARGE SCALE GENOMIC DNA]</scope>
    <source>
        <strain evidence="4 5">Az19</strain>
    </source>
</reference>
<feature type="region of interest" description="Disordered" evidence="1">
    <location>
        <begin position="173"/>
        <end position="227"/>
    </location>
</feature>
<feature type="domain" description="DUF6468" evidence="3">
    <location>
        <begin position="34"/>
        <end position="104"/>
    </location>
</feature>
<dbReference type="Proteomes" id="UP000325333">
    <property type="component" value="Unassembled WGS sequence"/>
</dbReference>
<organism evidence="4 5">
    <name type="scientific">Azospirillum argentinense</name>
    <dbReference type="NCBI Taxonomy" id="2970906"/>
    <lineage>
        <taxon>Bacteria</taxon>
        <taxon>Pseudomonadati</taxon>
        <taxon>Pseudomonadota</taxon>
        <taxon>Alphaproteobacteria</taxon>
        <taxon>Rhodospirillales</taxon>
        <taxon>Azospirillaceae</taxon>
        <taxon>Azospirillum</taxon>
    </lineage>
</organism>
<evidence type="ECO:0000313" key="5">
    <source>
        <dbReference type="Proteomes" id="UP000325333"/>
    </source>
</evidence>
<feature type="compositionally biased region" description="Basic and acidic residues" evidence="1">
    <location>
        <begin position="140"/>
        <end position="157"/>
    </location>
</feature>
<evidence type="ECO:0000259" key="3">
    <source>
        <dbReference type="Pfam" id="PF20072"/>
    </source>
</evidence>
<dbReference type="EMBL" id="VEWN01000001">
    <property type="protein sequence ID" value="KAA1058467.1"/>
    <property type="molecule type" value="Genomic_DNA"/>
</dbReference>
<dbReference type="AlphaFoldDB" id="A0A5B0L0M3"/>
<keyword evidence="2" id="KW-0812">Transmembrane</keyword>
<keyword evidence="2" id="KW-1133">Transmembrane helix</keyword>
<protein>
    <recommendedName>
        <fullName evidence="3">DUF6468 domain-containing protein</fullName>
    </recommendedName>
</protein>
<gene>
    <name evidence="4" type="ORF">FH063_000667</name>
</gene>
<feature type="transmembrane region" description="Helical" evidence="2">
    <location>
        <begin position="6"/>
        <end position="28"/>
    </location>
</feature>
<name>A0A5B0L0M3_9PROT</name>
<evidence type="ECO:0000256" key="1">
    <source>
        <dbReference type="SAM" id="MobiDB-lite"/>
    </source>
</evidence>
<evidence type="ECO:0000313" key="4">
    <source>
        <dbReference type="EMBL" id="KAA1058467.1"/>
    </source>
</evidence>